<name>A0ABY3XZA1_9ACTN</name>
<feature type="transmembrane region" description="Helical" evidence="1">
    <location>
        <begin position="31"/>
        <end position="48"/>
    </location>
</feature>
<evidence type="ECO:0000313" key="2">
    <source>
        <dbReference type="EMBL" id="UNS99882.1"/>
    </source>
</evidence>
<keyword evidence="1" id="KW-1133">Transmembrane helix</keyword>
<gene>
    <name evidence="2" type="ORF">MMF93_28075</name>
</gene>
<dbReference type="RefSeq" id="WP_242755832.1">
    <property type="nucleotide sequence ID" value="NZ_CP093846.1"/>
</dbReference>
<sequence>MRTMQQRRRTRPTDAMAATASPHRPCWARRVLFAQVAVVATLVAGILVRELPGAVREVRIWRMIGFGAGSRHPR</sequence>
<proteinExistence type="predicted"/>
<evidence type="ECO:0000313" key="3">
    <source>
        <dbReference type="Proteomes" id="UP001202244"/>
    </source>
</evidence>
<evidence type="ECO:0000256" key="1">
    <source>
        <dbReference type="SAM" id="Phobius"/>
    </source>
</evidence>
<keyword evidence="1" id="KW-0812">Transmembrane</keyword>
<dbReference type="Proteomes" id="UP001202244">
    <property type="component" value="Chromosome"/>
</dbReference>
<reference evidence="2 3" key="1">
    <citation type="journal article" date="2023" name="Microbiol. Spectr.">
        <title>Synergy between Genome Mining, Metabolomics, and Bioinformatics Uncovers Antibacterial Chlorinated Carbazole Alkaloids and Their Biosynthetic Gene Cluster from Streptomyces tubbatahanensis sp. nov., a Novel Actinomycete Isolated from Sulu Sea, Philippines.</title>
        <authorList>
            <person name="Tenebro C.P."/>
            <person name="Trono D.J.V.L."/>
            <person name="Balida L.A.P."/>
            <person name="Bayog L.K.A."/>
            <person name="Bruna J.R."/>
            <person name="Sabido E.M."/>
            <person name="Caspe D.P.C."/>
            <person name="de Los Santos E.L.C."/>
            <person name="Saludes J.P."/>
            <person name="Dalisay D.S."/>
        </authorList>
    </citation>
    <scope>NUCLEOTIDE SEQUENCE [LARGE SCALE GENOMIC DNA]</scope>
    <source>
        <strain evidence="2 3">DSD3025</strain>
    </source>
</reference>
<organism evidence="2 3">
    <name type="scientific">Streptomyces tubbatahanensis</name>
    <dbReference type="NCBI Taxonomy" id="2923272"/>
    <lineage>
        <taxon>Bacteria</taxon>
        <taxon>Bacillati</taxon>
        <taxon>Actinomycetota</taxon>
        <taxon>Actinomycetes</taxon>
        <taxon>Kitasatosporales</taxon>
        <taxon>Streptomycetaceae</taxon>
        <taxon>Streptomyces</taxon>
    </lineage>
</organism>
<keyword evidence="3" id="KW-1185">Reference proteome</keyword>
<protein>
    <submittedName>
        <fullName evidence="2">Uncharacterized protein</fullName>
    </submittedName>
</protein>
<dbReference type="EMBL" id="CP093846">
    <property type="protein sequence ID" value="UNS99882.1"/>
    <property type="molecule type" value="Genomic_DNA"/>
</dbReference>
<keyword evidence="1" id="KW-0472">Membrane</keyword>
<accession>A0ABY3XZA1</accession>